<evidence type="ECO:0000256" key="1">
    <source>
        <dbReference type="SAM" id="SignalP"/>
    </source>
</evidence>
<dbReference type="Pfam" id="PF11790">
    <property type="entry name" value="Glyco_hydro_cc"/>
    <property type="match status" value="2"/>
</dbReference>
<accession>A0AAE0NXJ5</accession>
<dbReference type="EMBL" id="JAULSW010000002">
    <property type="protein sequence ID" value="KAK3389265.1"/>
    <property type="molecule type" value="Genomic_DNA"/>
</dbReference>
<comment type="caution">
    <text evidence="3">The sequence shown here is derived from an EMBL/GenBank/DDBJ whole genome shotgun (WGS) entry which is preliminary data.</text>
</comment>
<gene>
    <name evidence="3" type="ORF">B0H63DRAFT_556462</name>
</gene>
<reference evidence="3" key="2">
    <citation type="submission" date="2023-06" db="EMBL/GenBank/DDBJ databases">
        <authorList>
            <consortium name="Lawrence Berkeley National Laboratory"/>
            <person name="Haridas S."/>
            <person name="Hensen N."/>
            <person name="Bonometti L."/>
            <person name="Westerberg I."/>
            <person name="Brannstrom I.O."/>
            <person name="Guillou S."/>
            <person name="Cros-Aarteil S."/>
            <person name="Calhoun S."/>
            <person name="Kuo A."/>
            <person name="Mondo S."/>
            <person name="Pangilinan J."/>
            <person name="Riley R."/>
            <person name="LaButti K."/>
            <person name="Andreopoulos B."/>
            <person name="Lipzen A."/>
            <person name="Chen C."/>
            <person name="Yanf M."/>
            <person name="Daum C."/>
            <person name="Ng V."/>
            <person name="Clum A."/>
            <person name="Steindorff A."/>
            <person name="Ohm R."/>
            <person name="Martin F."/>
            <person name="Silar P."/>
            <person name="Natvig D."/>
            <person name="Lalanne C."/>
            <person name="Gautier V."/>
            <person name="Ament-velasquez S.L."/>
            <person name="Kruys A."/>
            <person name="Hutchinson M.I."/>
            <person name="Powell A.J."/>
            <person name="Barry K."/>
            <person name="Miller A.N."/>
            <person name="Grigoriev I.V."/>
            <person name="Debuchy R."/>
            <person name="Gladieux P."/>
            <person name="Thoren M.H."/>
            <person name="Johannesson H."/>
        </authorList>
    </citation>
    <scope>NUCLEOTIDE SEQUENCE</scope>
    <source>
        <strain evidence="3">CBS 232.78</strain>
    </source>
</reference>
<proteinExistence type="predicted"/>
<evidence type="ECO:0000313" key="3">
    <source>
        <dbReference type="EMBL" id="KAK3389265.1"/>
    </source>
</evidence>
<sequence length="207" mass="22182">MKLAILTAATAFDALVFSAPAPASSSALAPRHPPHRRSYGIKKGFAYNDGGAASILASYSGKRSWAYNWGAAPNAPNYQQIPMHWAPTATATRTPSGPCSRATGLGSWGGAKLVCPAISSWDTGRGFTGGPSGFTWLRQFVWGDPGRLRCDAQALDWHGVYGRSGAHQAKLFMDYIGYAHEVVNNVFDRDMDLWITEFSPGPSGTLT</sequence>
<feature type="signal peptide" evidence="1">
    <location>
        <begin position="1"/>
        <end position="18"/>
    </location>
</feature>
<dbReference type="AlphaFoldDB" id="A0AAE0NXJ5"/>
<reference evidence="3" key="1">
    <citation type="journal article" date="2023" name="Mol. Phylogenet. Evol.">
        <title>Genome-scale phylogeny and comparative genomics of the fungal order Sordariales.</title>
        <authorList>
            <person name="Hensen N."/>
            <person name="Bonometti L."/>
            <person name="Westerberg I."/>
            <person name="Brannstrom I.O."/>
            <person name="Guillou S."/>
            <person name="Cros-Aarteil S."/>
            <person name="Calhoun S."/>
            <person name="Haridas S."/>
            <person name="Kuo A."/>
            <person name="Mondo S."/>
            <person name="Pangilinan J."/>
            <person name="Riley R."/>
            <person name="LaButti K."/>
            <person name="Andreopoulos B."/>
            <person name="Lipzen A."/>
            <person name="Chen C."/>
            <person name="Yan M."/>
            <person name="Daum C."/>
            <person name="Ng V."/>
            <person name="Clum A."/>
            <person name="Steindorff A."/>
            <person name="Ohm R.A."/>
            <person name="Martin F."/>
            <person name="Silar P."/>
            <person name="Natvig D.O."/>
            <person name="Lalanne C."/>
            <person name="Gautier V."/>
            <person name="Ament-Velasquez S.L."/>
            <person name="Kruys A."/>
            <person name="Hutchinson M.I."/>
            <person name="Powell A.J."/>
            <person name="Barry K."/>
            <person name="Miller A.N."/>
            <person name="Grigoriev I.V."/>
            <person name="Debuchy R."/>
            <person name="Gladieux P."/>
            <person name="Hiltunen Thoren M."/>
            <person name="Johannesson H."/>
        </authorList>
    </citation>
    <scope>NUCLEOTIDE SEQUENCE</scope>
    <source>
        <strain evidence="3">CBS 232.78</strain>
    </source>
</reference>
<evidence type="ECO:0000313" key="4">
    <source>
        <dbReference type="Proteomes" id="UP001285441"/>
    </source>
</evidence>
<feature type="domain" description="Asl1-like glycosyl hydrolase catalytic" evidence="2">
    <location>
        <begin position="44"/>
        <end position="90"/>
    </location>
</feature>
<protein>
    <recommendedName>
        <fullName evidence="2">Asl1-like glycosyl hydrolase catalytic domain-containing protein</fullName>
    </recommendedName>
</protein>
<keyword evidence="4" id="KW-1185">Reference proteome</keyword>
<dbReference type="Proteomes" id="UP001285441">
    <property type="component" value="Unassembled WGS sequence"/>
</dbReference>
<organism evidence="3 4">
    <name type="scientific">Podospora didyma</name>
    <dbReference type="NCBI Taxonomy" id="330526"/>
    <lineage>
        <taxon>Eukaryota</taxon>
        <taxon>Fungi</taxon>
        <taxon>Dikarya</taxon>
        <taxon>Ascomycota</taxon>
        <taxon>Pezizomycotina</taxon>
        <taxon>Sordariomycetes</taxon>
        <taxon>Sordariomycetidae</taxon>
        <taxon>Sordariales</taxon>
        <taxon>Podosporaceae</taxon>
        <taxon>Podospora</taxon>
    </lineage>
</organism>
<feature type="chain" id="PRO_5042291589" description="Asl1-like glycosyl hydrolase catalytic domain-containing protein" evidence="1">
    <location>
        <begin position="19"/>
        <end position="207"/>
    </location>
</feature>
<feature type="domain" description="Asl1-like glycosyl hydrolase catalytic" evidence="2">
    <location>
        <begin position="109"/>
        <end position="200"/>
    </location>
</feature>
<evidence type="ECO:0000259" key="2">
    <source>
        <dbReference type="Pfam" id="PF11790"/>
    </source>
</evidence>
<name>A0AAE0NXJ5_9PEZI</name>
<dbReference type="InterPro" id="IPR024655">
    <property type="entry name" value="Asl1_glyco_hydro_catalytic"/>
</dbReference>
<keyword evidence="1" id="KW-0732">Signal</keyword>